<evidence type="ECO:0000256" key="4">
    <source>
        <dbReference type="ARBA" id="ARBA00022840"/>
    </source>
</evidence>
<keyword evidence="8" id="KW-1185">Reference proteome</keyword>
<dbReference type="PANTHER" id="PTHR45685:SF1">
    <property type="entry name" value="HELICASE SRCAP"/>
    <property type="match status" value="1"/>
</dbReference>
<comment type="caution">
    <text evidence="7">The sequence shown here is derived from an EMBL/GenBank/DDBJ whole genome shotgun (WGS) entry which is preliminary data.</text>
</comment>
<name>A0A2P4YIT9_9STRA</name>
<proteinExistence type="predicted"/>
<dbReference type="GO" id="GO:0003677">
    <property type="term" value="F:DNA binding"/>
    <property type="evidence" value="ECO:0007669"/>
    <property type="project" value="UniProtKB-KW"/>
</dbReference>
<gene>
    <name evidence="7" type="ORF">PHPALM_4850</name>
</gene>
<dbReference type="PANTHER" id="PTHR45685">
    <property type="entry name" value="HELICASE SRCAP-RELATED"/>
    <property type="match status" value="1"/>
</dbReference>
<evidence type="ECO:0000256" key="3">
    <source>
        <dbReference type="ARBA" id="ARBA00022806"/>
    </source>
</evidence>
<evidence type="ECO:0000313" key="7">
    <source>
        <dbReference type="EMBL" id="POM77720.1"/>
    </source>
</evidence>
<evidence type="ECO:0000256" key="1">
    <source>
        <dbReference type="ARBA" id="ARBA00004123"/>
    </source>
</evidence>
<feature type="compositionally biased region" description="Acidic residues" evidence="5">
    <location>
        <begin position="244"/>
        <end position="261"/>
    </location>
</feature>
<dbReference type="GO" id="GO:0042393">
    <property type="term" value="F:histone binding"/>
    <property type="evidence" value="ECO:0007669"/>
    <property type="project" value="TreeGrafter"/>
</dbReference>
<dbReference type="GO" id="GO:0016887">
    <property type="term" value="F:ATP hydrolysis activity"/>
    <property type="evidence" value="ECO:0007669"/>
    <property type="project" value="TreeGrafter"/>
</dbReference>
<keyword evidence="2" id="KW-0547">Nucleotide-binding</keyword>
<reference evidence="7 8" key="1">
    <citation type="journal article" date="2017" name="Genome Biol. Evol.">
        <title>Phytophthora megakarya and P. palmivora, closely related causal agents of cacao black pod rot, underwent increases in genome sizes and gene numbers by different mechanisms.</title>
        <authorList>
            <person name="Ali S.S."/>
            <person name="Shao J."/>
            <person name="Lary D.J."/>
            <person name="Kronmiller B."/>
            <person name="Shen D."/>
            <person name="Strem M.D."/>
            <person name="Amoako-Attah I."/>
            <person name="Akrofi A.Y."/>
            <person name="Begoude B.A."/>
            <person name="Ten Hoopen G.M."/>
            <person name="Coulibaly K."/>
            <person name="Kebe B.I."/>
            <person name="Melnick R.L."/>
            <person name="Guiltinan M.J."/>
            <person name="Tyler B.M."/>
            <person name="Meinhardt L.W."/>
            <person name="Bailey B.A."/>
        </authorList>
    </citation>
    <scope>NUCLEOTIDE SEQUENCE [LARGE SCALE GENOMIC DNA]</scope>
    <source>
        <strain evidence="8">sbr112.9</strain>
    </source>
</reference>
<feature type="compositionally biased region" description="Basic and acidic residues" evidence="5">
    <location>
        <begin position="323"/>
        <end position="347"/>
    </location>
</feature>
<feature type="region of interest" description="Disordered" evidence="5">
    <location>
        <begin position="168"/>
        <end position="207"/>
    </location>
</feature>
<dbReference type="InterPro" id="IPR038718">
    <property type="entry name" value="SNF2-like_sf"/>
</dbReference>
<protein>
    <submittedName>
        <fullName evidence="7">SNF2 family helicase/ATPase and F-box protein</fullName>
    </submittedName>
</protein>
<evidence type="ECO:0000256" key="2">
    <source>
        <dbReference type="ARBA" id="ARBA00022741"/>
    </source>
</evidence>
<dbReference type="GO" id="GO:0004386">
    <property type="term" value="F:helicase activity"/>
    <property type="evidence" value="ECO:0007669"/>
    <property type="project" value="UniProtKB-KW"/>
</dbReference>
<keyword evidence="3 7" id="KW-0347">Helicase</keyword>
<dbReference type="EMBL" id="NCKW01002376">
    <property type="protein sequence ID" value="POM77720.1"/>
    <property type="molecule type" value="Genomic_DNA"/>
</dbReference>
<evidence type="ECO:0000259" key="6">
    <source>
        <dbReference type="PROSITE" id="PS51204"/>
    </source>
</evidence>
<dbReference type="GO" id="GO:0006338">
    <property type="term" value="P:chromatin remodeling"/>
    <property type="evidence" value="ECO:0007669"/>
    <property type="project" value="TreeGrafter"/>
</dbReference>
<comment type="subcellular location">
    <subcellularLocation>
        <location evidence="1">Nucleus</location>
    </subcellularLocation>
</comment>
<feature type="compositionally biased region" description="Acidic residues" evidence="5">
    <location>
        <begin position="108"/>
        <end position="132"/>
    </location>
</feature>
<dbReference type="PROSITE" id="PS51204">
    <property type="entry name" value="HSA"/>
    <property type="match status" value="1"/>
</dbReference>
<evidence type="ECO:0000256" key="5">
    <source>
        <dbReference type="SAM" id="MobiDB-lite"/>
    </source>
</evidence>
<dbReference type="OrthoDB" id="5857104at2759"/>
<accession>A0A2P4YIT9</accession>
<feature type="region of interest" description="Disordered" evidence="5">
    <location>
        <begin position="108"/>
        <end position="140"/>
    </location>
</feature>
<keyword evidence="4" id="KW-0067">ATP-binding</keyword>
<sequence length="420" mass="48377">MAADFSQERKWRVRNAKALSQALVSHLERQEQRLARQKKSQELARRRSAARVGREMKKFWSKIDKIISFKVKLQADELRQRHMQKHLKQLVEQTEKYSTALAASFQQEVEESEDSDFEMIDEEDDETTIEEEERNHAVSRRQVDMEVAALQHEGEMPIEVLRARYAAMEEEVEESESEDEDFELTEEEQDDETTIAAEERRTGPVSRRQAAAEVAALQEEGELSIEELRARYAEVLGDEEVLADQDDVVIEDADDAGDDDFVPTRREEEDQADDETTIEEEERLDGDVSPSRKAEELMLLQEEGEMSIEQLRARYATVLDEESSNHEDELSILDEGRDAVERNRDQERPDDDDSNSEVADAPASDVAAIEMSPVRKSGYKRPYLLTSRLDLREYQEAGVNWLVSMCERRINGILADEMGL</sequence>
<keyword evidence="3 7" id="KW-0378">Hydrolase</keyword>
<evidence type="ECO:0000313" key="8">
    <source>
        <dbReference type="Proteomes" id="UP000237271"/>
    </source>
</evidence>
<feature type="domain" description="HSA" evidence="6">
    <location>
        <begin position="1"/>
        <end position="51"/>
    </location>
</feature>
<feature type="region of interest" description="Disordered" evidence="5">
    <location>
        <begin position="319"/>
        <end position="365"/>
    </location>
</feature>
<dbReference type="InterPro" id="IPR014012">
    <property type="entry name" value="HSA_dom"/>
</dbReference>
<feature type="compositionally biased region" description="Acidic residues" evidence="5">
    <location>
        <begin position="168"/>
        <end position="193"/>
    </location>
</feature>
<organism evidence="7 8">
    <name type="scientific">Phytophthora palmivora</name>
    <dbReference type="NCBI Taxonomy" id="4796"/>
    <lineage>
        <taxon>Eukaryota</taxon>
        <taxon>Sar</taxon>
        <taxon>Stramenopiles</taxon>
        <taxon>Oomycota</taxon>
        <taxon>Peronosporomycetes</taxon>
        <taxon>Peronosporales</taxon>
        <taxon>Peronosporaceae</taxon>
        <taxon>Phytophthora</taxon>
    </lineage>
</organism>
<dbReference type="Gene3D" id="3.40.50.10810">
    <property type="entry name" value="Tandem AAA-ATPase domain"/>
    <property type="match status" value="1"/>
</dbReference>
<dbReference type="GO" id="GO:0005524">
    <property type="term" value="F:ATP binding"/>
    <property type="evidence" value="ECO:0007669"/>
    <property type="project" value="UniProtKB-KW"/>
</dbReference>
<dbReference type="InterPro" id="IPR050520">
    <property type="entry name" value="INO80/SWR1_helicase"/>
</dbReference>
<feature type="compositionally biased region" description="Acidic residues" evidence="5">
    <location>
        <begin position="269"/>
        <end position="284"/>
    </location>
</feature>
<feature type="region of interest" description="Disordered" evidence="5">
    <location>
        <begin position="244"/>
        <end position="294"/>
    </location>
</feature>
<feature type="non-terminal residue" evidence="7">
    <location>
        <position position="420"/>
    </location>
</feature>
<dbReference type="AlphaFoldDB" id="A0A2P4YIT9"/>
<dbReference type="Proteomes" id="UP000237271">
    <property type="component" value="Unassembled WGS sequence"/>
</dbReference>
<dbReference type="GO" id="GO:0000812">
    <property type="term" value="C:Swr1 complex"/>
    <property type="evidence" value="ECO:0007669"/>
    <property type="project" value="TreeGrafter"/>
</dbReference>